<feature type="compositionally biased region" description="Basic residues" evidence="1">
    <location>
        <begin position="92"/>
        <end position="109"/>
    </location>
</feature>
<proteinExistence type="predicted"/>
<evidence type="ECO:0000256" key="1">
    <source>
        <dbReference type="SAM" id="MobiDB-lite"/>
    </source>
</evidence>
<comment type="caution">
    <text evidence="2">The sequence shown here is derived from an EMBL/GenBank/DDBJ whole genome shotgun (WGS) entry which is preliminary data.</text>
</comment>
<evidence type="ECO:0000313" key="3">
    <source>
        <dbReference type="Proteomes" id="UP000602510"/>
    </source>
</evidence>
<evidence type="ECO:0000313" key="2">
    <source>
        <dbReference type="EMBL" id="KAF4041007.1"/>
    </source>
</evidence>
<feature type="region of interest" description="Disordered" evidence="1">
    <location>
        <begin position="77"/>
        <end position="109"/>
    </location>
</feature>
<accession>A0A833S5G3</accession>
<reference evidence="2" key="1">
    <citation type="submission" date="2020-04" db="EMBL/GenBank/DDBJ databases">
        <title>Hybrid Assembly of Korean Phytophthora infestans isolates.</title>
        <authorList>
            <person name="Prokchorchik M."/>
            <person name="Lee Y."/>
            <person name="Seo J."/>
            <person name="Cho J.-H."/>
            <person name="Park Y.-E."/>
            <person name="Jang D.-C."/>
            <person name="Im J.-S."/>
            <person name="Choi J.-G."/>
            <person name="Park H.-J."/>
            <person name="Lee G.-B."/>
            <person name="Lee Y.-G."/>
            <person name="Hong S.-Y."/>
            <person name="Cho K."/>
            <person name="Sohn K.H."/>
        </authorList>
    </citation>
    <scope>NUCLEOTIDE SEQUENCE</scope>
    <source>
        <strain evidence="2">KR_1_A1</strain>
    </source>
</reference>
<gene>
    <name evidence="2" type="ORF">GN244_ATG06775</name>
</gene>
<protein>
    <submittedName>
        <fullName evidence="2">Uncharacterized protein</fullName>
    </submittedName>
</protein>
<keyword evidence="3" id="KW-1185">Reference proteome</keyword>
<dbReference type="AlphaFoldDB" id="A0A833S5G3"/>
<name>A0A833S5G3_PHYIN</name>
<sequence length="109" mass="12347">METKRDIVKGVSARSEDPYATYGYDSEYFDTPEEYDASVSELTLKVATPRDFVAASPLPADCSTPIHGSRETLTLAPVPTVPQQQELTQDARRHRRQGRGRRHSLLRHY</sequence>
<dbReference type="EMBL" id="WSZM01000134">
    <property type="protein sequence ID" value="KAF4041007.1"/>
    <property type="molecule type" value="Genomic_DNA"/>
</dbReference>
<organism evidence="2 3">
    <name type="scientific">Phytophthora infestans</name>
    <name type="common">Potato late blight agent</name>
    <name type="synonym">Botrytis infestans</name>
    <dbReference type="NCBI Taxonomy" id="4787"/>
    <lineage>
        <taxon>Eukaryota</taxon>
        <taxon>Sar</taxon>
        <taxon>Stramenopiles</taxon>
        <taxon>Oomycota</taxon>
        <taxon>Peronosporomycetes</taxon>
        <taxon>Peronosporales</taxon>
        <taxon>Peronosporaceae</taxon>
        <taxon>Phytophthora</taxon>
    </lineage>
</organism>
<dbReference type="Proteomes" id="UP000602510">
    <property type="component" value="Unassembled WGS sequence"/>
</dbReference>